<dbReference type="Gene3D" id="3.30.450.20">
    <property type="entry name" value="PAS domain"/>
    <property type="match status" value="1"/>
</dbReference>
<organism evidence="2 3">
    <name type="scientific">Gellertiella hungarica</name>
    <dbReference type="NCBI Taxonomy" id="1572859"/>
    <lineage>
        <taxon>Bacteria</taxon>
        <taxon>Pseudomonadati</taxon>
        <taxon>Pseudomonadota</taxon>
        <taxon>Alphaproteobacteria</taxon>
        <taxon>Hyphomicrobiales</taxon>
        <taxon>Rhizobiaceae</taxon>
        <taxon>Gellertiella</taxon>
    </lineage>
</organism>
<evidence type="ECO:0000259" key="1">
    <source>
        <dbReference type="Pfam" id="PF08448"/>
    </source>
</evidence>
<name>A0A7W6NMH6_9HYPH</name>
<evidence type="ECO:0000313" key="2">
    <source>
        <dbReference type="EMBL" id="MBB4066968.1"/>
    </source>
</evidence>
<sequence length="238" mass="26703">MKELIDLFWTKYSQIKKAVGDLDEQSIGILDREVESLLDSIFAREASNAVEIQMQFQLALELLKRESEDACCVLRHAENLHKVVERHIIPGHVGQFTPDDLDRSVAPERVAVDAVVAADLDVSLLESLSNRVSVVAPDYRFVFTNEANAVALHRKPEELLGRHVGEFIGLHRFVQGLKERLDRCFAGEIVDYTYADQMGGRTVVIRTRLSPYYASNSVLIGALLVTEELPDRRQSSAA</sequence>
<feature type="domain" description="PAS fold-4" evidence="1">
    <location>
        <begin position="125"/>
        <end position="233"/>
    </location>
</feature>
<reference evidence="2 3" key="1">
    <citation type="submission" date="2020-08" db="EMBL/GenBank/DDBJ databases">
        <title>Genomic Encyclopedia of Type Strains, Phase IV (KMG-IV): sequencing the most valuable type-strain genomes for metagenomic binning, comparative biology and taxonomic classification.</title>
        <authorList>
            <person name="Goeker M."/>
        </authorList>
    </citation>
    <scope>NUCLEOTIDE SEQUENCE [LARGE SCALE GENOMIC DNA]</scope>
    <source>
        <strain evidence="2 3">DSM 29853</strain>
    </source>
</reference>
<protein>
    <submittedName>
        <fullName evidence="2">PAS domain-containing protein</fullName>
    </submittedName>
</protein>
<dbReference type="InterPro" id="IPR013656">
    <property type="entry name" value="PAS_4"/>
</dbReference>
<dbReference type="EMBL" id="JACIEZ010000013">
    <property type="protein sequence ID" value="MBB4066968.1"/>
    <property type="molecule type" value="Genomic_DNA"/>
</dbReference>
<dbReference type="AlphaFoldDB" id="A0A7W6NMH6"/>
<accession>A0A7W6NMH6</accession>
<evidence type="ECO:0000313" key="3">
    <source>
        <dbReference type="Proteomes" id="UP000528286"/>
    </source>
</evidence>
<dbReference type="RefSeq" id="WP_183368241.1">
    <property type="nucleotide sequence ID" value="NZ_JACIEZ010000013.1"/>
</dbReference>
<keyword evidence="3" id="KW-1185">Reference proteome</keyword>
<comment type="caution">
    <text evidence="2">The sequence shown here is derived from an EMBL/GenBank/DDBJ whole genome shotgun (WGS) entry which is preliminary data.</text>
</comment>
<dbReference type="SUPFAM" id="SSF55785">
    <property type="entry name" value="PYP-like sensor domain (PAS domain)"/>
    <property type="match status" value="1"/>
</dbReference>
<gene>
    <name evidence="2" type="ORF">GGR23_004195</name>
</gene>
<dbReference type="InterPro" id="IPR035965">
    <property type="entry name" value="PAS-like_dom_sf"/>
</dbReference>
<dbReference type="Proteomes" id="UP000528286">
    <property type="component" value="Unassembled WGS sequence"/>
</dbReference>
<proteinExistence type="predicted"/>
<dbReference type="Pfam" id="PF08448">
    <property type="entry name" value="PAS_4"/>
    <property type="match status" value="1"/>
</dbReference>